<dbReference type="RefSeq" id="WP_048693877.1">
    <property type="nucleotide sequence ID" value="NZ_KQ130497.1"/>
</dbReference>
<comment type="caution">
    <text evidence="3">The sequence shown here is derived from an EMBL/GenBank/DDBJ whole genome shotgun (WGS) entry which is preliminary data.</text>
</comment>
<reference evidence="3 4" key="1">
    <citation type="submission" date="2015-04" db="EMBL/GenBank/DDBJ databases">
        <title>Draft Genome Sequence of the Novel Agar-Digesting Marine Bacterium Q1.</title>
        <authorList>
            <person name="Li Y."/>
            <person name="Li D."/>
            <person name="Chen G."/>
            <person name="Du Z."/>
        </authorList>
    </citation>
    <scope>NUCLEOTIDE SEQUENCE [LARGE SCALE GENOMIC DNA]</scope>
    <source>
        <strain evidence="3 4">Q1</strain>
    </source>
</reference>
<name>A0A0J8GT37_9ALTE</name>
<dbReference type="EMBL" id="LAZL01000024">
    <property type="protein sequence ID" value="KMT64454.1"/>
    <property type="molecule type" value="Genomic_DNA"/>
</dbReference>
<dbReference type="PATRIC" id="fig|1513271.3.peg.2932"/>
<dbReference type="InterPro" id="IPR001296">
    <property type="entry name" value="Glyco_trans_1"/>
</dbReference>
<evidence type="ECO:0000259" key="2">
    <source>
        <dbReference type="Pfam" id="PF13439"/>
    </source>
</evidence>
<feature type="domain" description="Glycosyl transferase family 1" evidence="1">
    <location>
        <begin position="177"/>
        <end position="339"/>
    </location>
</feature>
<feature type="domain" description="Glycosyltransferase subfamily 4-like N-terminal" evidence="2">
    <location>
        <begin position="63"/>
        <end position="167"/>
    </location>
</feature>
<proteinExistence type="predicted"/>
<dbReference type="OrthoDB" id="9792269at2"/>
<organism evidence="3 4">
    <name type="scientific">Catenovulum maritimum</name>
    <dbReference type="NCBI Taxonomy" id="1513271"/>
    <lineage>
        <taxon>Bacteria</taxon>
        <taxon>Pseudomonadati</taxon>
        <taxon>Pseudomonadota</taxon>
        <taxon>Gammaproteobacteria</taxon>
        <taxon>Alteromonadales</taxon>
        <taxon>Alteromonadaceae</taxon>
        <taxon>Catenovulum</taxon>
    </lineage>
</organism>
<evidence type="ECO:0000313" key="3">
    <source>
        <dbReference type="EMBL" id="KMT64454.1"/>
    </source>
</evidence>
<dbReference type="Proteomes" id="UP000037600">
    <property type="component" value="Unassembled WGS sequence"/>
</dbReference>
<evidence type="ECO:0000313" key="4">
    <source>
        <dbReference type="Proteomes" id="UP000037600"/>
    </source>
</evidence>
<accession>A0A0J8GT37</accession>
<dbReference type="AlphaFoldDB" id="A0A0J8GT37"/>
<protein>
    <recommendedName>
        <fullName evidence="5">Glycosyl transferase family 1 domain-containing protein</fullName>
    </recommendedName>
</protein>
<dbReference type="PANTHER" id="PTHR45947:SF3">
    <property type="entry name" value="SULFOQUINOVOSYL TRANSFERASE SQD2"/>
    <property type="match status" value="1"/>
</dbReference>
<dbReference type="CDD" id="cd03801">
    <property type="entry name" value="GT4_PimA-like"/>
    <property type="match status" value="1"/>
</dbReference>
<dbReference type="Gene3D" id="3.40.50.2000">
    <property type="entry name" value="Glycogen Phosphorylase B"/>
    <property type="match status" value="2"/>
</dbReference>
<dbReference type="Pfam" id="PF00534">
    <property type="entry name" value="Glycos_transf_1"/>
    <property type="match status" value="1"/>
</dbReference>
<evidence type="ECO:0008006" key="5">
    <source>
        <dbReference type="Google" id="ProtNLM"/>
    </source>
</evidence>
<dbReference type="SUPFAM" id="SSF53756">
    <property type="entry name" value="UDP-Glycosyltransferase/glycogen phosphorylase"/>
    <property type="match status" value="1"/>
</dbReference>
<keyword evidence="4" id="KW-1185">Reference proteome</keyword>
<dbReference type="PANTHER" id="PTHR45947">
    <property type="entry name" value="SULFOQUINOVOSYL TRANSFERASE SQD2"/>
    <property type="match status" value="1"/>
</dbReference>
<dbReference type="InterPro" id="IPR028098">
    <property type="entry name" value="Glyco_trans_4-like_N"/>
</dbReference>
<sequence length="365" mass="40247">MKIIGIVTHNNSGGAQKAMAKLQTECSNKAIDFGVIYLYGDSQDTSMKNGIFLADKQSFVLVRYLVSVVKLIQYLVHQKPDAVICFLPLANLLGALSAWLVGIPNRLISHRNPVSSYQPILRWCDRLIGATPVYTAVICNSNAVKDSLSRYAKSYQKKIRIVYNCVESIQQTGRTLTIRQQLNLPKQNKMILSVGRLEHQKNYHFALNVLTQVNQANLVIAGHGSLLSELEDYAAQLGVSDRVTFLGAQPSDKVRTLLGECDLYIQTSTFEGQSNALLEAMASACPIVSSDIAAQREVLTDSNQAEIGVLLTLESAQNWAREINKLLFDSHRLKHLSESSFARSQSFTPSAMAEGFLAALAEARI</sequence>
<evidence type="ECO:0000259" key="1">
    <source>
        <dbReference type="Pfam" id="PF00534"/>
    </source>
</evidence>
<dbReference type="GO" id="GO:0016757">
    <property type="term" value="F:glycosyltransferase activity"/>
    <property type="evidence" value="ECO:0007669"/>
    <property type="project" value="InterPro"/>
</dbReference>
<gene>
    <name evidence="3" type="ORF">XM47_14265</name>
</gene>
<dbReference type="Pfam" id="PF13439">
    <property type="entry name" value="Glyco_transf_4"/>
    <property type="match status" value="1"/>
</dbReference>
<dbReference type="InterPro" id="IPR050194">
    <property type="entry name" value="Glycosyltransferase_grp1"/>
</dbReference>
<dbReference type="STRING" id="1513271.XM47_14265"/>